<evidence type="ECO:0000313" key="3">
    <source>
        <dbReference type="Proteomes" id="UP000014155"/>
    </source>
</evidence>
<feature type="domain" description="Transposase IS110-like N-terminal" evidence="1">
    <location>
        <begin position="3"/>
        <end position="86"/>
    </location>
</feature>
<evidence type="ECO:0000259" key="1">
    <source>
        <dbReference type="Pfam" id="PF01548"/>
    </source>
</evidence>
<dbReference type="InterPro" id="IPR002525">
    <property type="entry name" value="Transp_IS110-like_N"/>
</dbReference>
<evidence type="ECO:0000313" key="2">
    <source>
        <dbReference type="EMBL" id="EMS71436.1"/>
    </source>
</evidence>
<dbReference type="AlphaFoldDB" id="S0FM93"/>
<proteinExistence type="predicted"/>
<dbReference type="STRING" id="1195236.CTER_2672"/>
<dbReference type="Proteomes" id="UP000014155">
    <property type="component" value="Unassembled WGS sequence"/>
</dbReference>
<name>S0FM93_RUMCE</name>
<dbReference type="EMBL" id="AORV01000037">
    <property type="protein sequence ID" value="EMS71436.1"/>
    <property type="molecule type" value="Genomic_DNA"/>
</dbReference>
<dbReference type="GO" id="GO:0004803">
    <property type="term" value="F:transposase activity"/>
    <property type="evidence" value="ECO:0007669"/>
    <property type="project" value="InterPro"/>
</dbReference>
<accession>S0FM93</accession>
<dbReference type="GO" id="GO:0006313">
    <property type="term" value="P:DNA transposition"/>
    <property type="evidence" value="ECO:0007669"/>
    <property type="project" value="InterPro"/>
</dbReference>
<dbReference type="Pfam" id="PF01548">
    <property type="entry name" value="DEDD_Tnp_IS110"/>
    <property type="match status" value="1"/>
</dbReference>
<gene>
    <name evidence="2" type="ORF">CTER_2672</name>
</gene>
<dbReference type="GO" id="GO:0003677">
    <property type="term" value="F:DNA binding"/>
    <property type="evidence" value="ECO:0007669"/>
    <property type="project" value="InterPro"/>
</dbReference>
<dbReference type="eggNOG" id="COG3547">
    <property type="taxonomic scope" value="Bacteria"/>
</dbReference>
<organism evidence="2 3">
    <name type="scientific">Ruminiclostridium cellobioparum subsp. termitidis CT1112</name>
    <dbReference type="NCBI Taxonomy" id="1195236"/>
    <lineage>
        <taxon>Bacteria</taxon>
        <taxon>Bacillati</taxon>
        <taxon>Bacillota</taxon>
        <taxon>Clostridia</taxon>
        <taxon>Eubacteriales</taxon>
        <taxon>Oscillospiraceae</taxon>
        <taxon>Ruminiclostridium</taxon>
    </lineage>
</organism>
<dbReference type="InterPro" id="IPR047650">
    <property type="entry name" value="Transpos_IS110"/>
</dbReference>
<keyword evidence="3" id="KW-1185">Reference proteome</keyword>
<dbReference type="PANTHER" id="PTHR33055">
    <property type="entry name" value="TRANSPOSASE FOR INSERTION SEQUENCE ELEMENT IS1111A"/>
    <property type="match status" value="1"/>
</dbReference>
<reference evidence="2 3" key="1">
    <citation type="journal article" date="2013" name="Genome Announc.">
        <title>Draft Genome Sequence of the Cellulolytic, Mesophilic, Anaerobic Bacterium Clostridium termitidis Strain CT1112 (DSM 5398).</title>
        <authorList>
            <person name="Lal S."/>
            <person name="Ramachandran U."/>
            <person name="Zhang X."/>
            <person name="Munir R."/>
            <person name="Sparling R."/>
            <person name="Levin D.B."/>
        </authorList>
    </citation>
    <scope>NUCLEOTIDE SEQUENCE [LARGE SCALE GENOMIC DNA]</scope>
    <source>
        <strain evidence="2 3">CT1112</strain>
    </source>
</reference>
<protein>
    <submittedName>
        <fullName evidence="2">Transposase IS111A/IS1328/IS1533 family protein</fullName>
    </submittedName>
</protein>
<comment type="caution">
    <text evidence="2">The sequence shown here is derived from an EMBL/GenBank/DDBJ whole genome shotgun (WGS) entry which is preliminary data.</text>
</comment>
<sequence>MKSRIFMESTGIYHFPLFCHLKELGFEVFVINPLITNSNKNVGIRKVKNDKYDAKHIAGLGYSPDLKVSVMPAELIMNLRCLCREYYC</sequence>